<protein>
    <submittedName>
        <fullName evidence="3">Type II toxin-antitoxin system RelE/ParE family toxin</fullName>
    </submittedName>
</protein>
<dbReference type="Proteomes" id="UP000483432">
    <property type="component" value="Unassembled WGS sequence"/>
</dbReference>
<dbReference type="PANTHER" id="PTHR33755">
    <property type="entry name" value="TOXIN PARE1-RELATED"/>
    <property type="match status" value="1"/>
</dbReference>
<name>A0A7C9KA00_9PROT</name>
<accession>A0A7C9KA00</accession>
<dbReference type="InterPro" id="IPR051803">
    <property type="entry name" value="TA_system_RelE-like_toxin"/>
</dbReference>
<reference evidence="3 4" key="1">
    <citation type="submission" date="2019-09" db="EMBL/GenBank/DDBJ databases">
        <title>H2 Metabolism Revealed by Metagenomic Analysis in Subglacial Sediment of East Antarctica.</title>
        <authorList>
            <person name="Yang Z."/>
            <person name="Zhang Y."/>
            <person name="Lv Y."/>
            <person name="Yan W."/>
            <person name="Xiao X."/>
            <person name="Sun B."/>
            <person name="Ma H."/>
        </authorList>
    </citation>
    <scope>NUCLEOTIDE SEQUENCE [LARGE SCALE GENOMIC DNA]</scope>
    <source>
        <strain evidence="3">Bin2_2</strain>
    </source>
</reference>
<organism evidence="3 4">
    <name type="scientific">Sulfuriferula multivorans</name>
    <dbReference type="NCBI Taxonomy" id="1559896"/>
    <lineage>
        <taxon>Bacteria</taxon>
        <taxon>Pseudomonadati</taxon>
        <taxon>Pseudomonadota</taxon>
        <taxon>Betaproteobacteria</taxon>
        <taxon>Nitrosomonadales</taxon>
        <taxon>Sulfuricellaceae</taxon>
        <taxon>Sulfuriferula</taxon>
    </lineage>
</organism>
<dbReference type="Pfam" id="PF05016">
    <property type="entry name" value="ParE_toxin"/>
    <property type="match status" value="1"/>
</dbReference>
<dbReference type="Gene3D" id="3.30.2310.20">
    <property type="entry name" value="RelE-like"/>
    <property type="match status" value="1"/>
</dbReference>
<comment type="similarity">
    <text evidence="1">Belongs to the RelE toxin family.</text>
</comment>
<comment type="caution">
    <text evidence="3">The sequence shown here is derived from an EMBL/GenBank/DDBJ whole genome shotgun (WGS) entry which is preliminary data.</text>
</comment>
<proteinExistence type="inferred from homology"/>
<dbReference type="InterPro" id="IPR007712">
    <property type="entry name" value="RelE/ParE_toxin"/>
</dbReference>
<dbReference type="EMBL" id="JAAFGW010000125">
    <property type="protein sequence ID" value="NDP48515.1"/>
    <property type="molecule type" value="Genomic_DNA"/>
</dbReference>
<evidence type="ECO:0000256" key="1">
    <source>
        <dbReference type="ARBA" id="ARBA00006226"/>
    </source>
</evidence>
<evidence type="ECO:0000313" key="3">
    <source>
        <dbReference type="EMBL" id="NDP48515.1"/>
    </source>
</evidence>
<sequence>MRISLSDEAQGDFEAAIDWYLEELAFAAADEFADEFEHALTLLAGFPDIGVSGRHKTRIFTLQKFPYSVVYRVFPEHVRIVAVAHHSRRPGYWAGRR</sequence>
<dbReference type="AlphaFoldDB" id="A0A7C9KA00"/>
<dbReference type="PANTHER" id="PTHR33755:SF6">
    <property type="entry name" value="PLASMID STABILIZATION SYSTEM PROTEIN"/>
    <property type="match status" value="1"/>
</dbReference>
<evidence type="ECO:0000256" key="2">
    <source>
        <dbReference type="ARBA" id="ARBA00022649"/>
    </source>
</evidence>
<dbReference type="InterPro" id="IPR035093">
    <property type="entry name" value="RelE/ParE_toxin_dom_sf"/>
</dbReference>
<evidence type="ECO:0000313" key="4">
    <source>
        <dbReference type="Proteomes" id="UP000483432"/>
    </source>
</evidence>
<keyword evidence="2" id="KW-1277">Toxin-antitoxin system</keyword>
<gene>
    <name evidence="3" type="ORF">GZ085_09035</name>
</gene>